<feature type="compositionally biased region" description="Polar residues" evidence="1">
    <location>
        <begin position="757"/>
        <end position="769"/>
    </location>
</feature>
<protein>
    <submittedName>
        <fullName evidence="2">Uncharacterized protein</fullName>
    </submittedName>
</protein>
<proteinExistence type="predicted"/>
<evidence type="ECO:0000256" key="1">
    <source>
        <dbReference type="SAM" id="MobiDB-lite"/>
    </source>
</evidence>
<feature type="compositionally biased region" description="Basic and acidic residues" evidence="1">
    <location>
        <begin position="747"/>
        <end position="756"/>
    </location>
</feature>
<dbReference type="OrthoDB" id="3557758at2759"/>
<feature type="region of interest" description="Disordered" evidence="1">
    <location>
        <begin position="478"/>
        <end position="530"/>
    </location>
</feature>
<evidence type="ECO:0000313" key="2">
    <source>
        <dbReference type="EMBL" id="EOA82513.1"/>
    </source>
</evidence>
<reference evidence="2 3" key="2">
    <citation type="journal article" date="2013" name="PLoS Genet.">
        <title>Comparative genome structure, secondary metabolite, and effector coding capacity across Cochliobolus pathogens.</title>
        <authorList>
            <person name="Condon B.J."/>
            <person name="Leng Y."/>
            <person name="Wu D."/>
            <person name="Bushley K.E."/>
            <person name="Ohm R.A."/>
            <person name="Otillar R."/>
            <person name="Martin J."/>
            <person name="Schackwitz W."/>
            <person name="Grimwood J."/>
            <person name="MohdZainudin N."/>
            <person name="Xue C."/>
            <person name="Wang R."/>
            <person name="Manning V.A."/>
            <person name="Dhillon B."/>
            <person name="Tu Z.J."/>
            <person name="Steffenson B.J."/>
            <person name="Salamov A."/>
            <person name="Sun H."/>
            <person name="Lowry S."/>
            <person name="LaButti K."/>
            <person name="Han J."/>
            <person name="Copeland A."/>
            <person name="Lindquist E."/>
            <person name="Barry K."/>
            <person name="Schmutz J."/>
            <person name="Baker S.E."/>
            <person name="Ciuffetti L.M."/>
            <person name="Grigoriev I.V."/>
            <person name="Zhong S."/>
            <person name="Turgeon B.G."/>
        </authorList>
    </citation>
    <scope>NUCLEOTIDE SEQUENCE [LARGE SCALE GENOMIC DNA]</scope>
    <source>
        <strain evidence="3">28A</strain>
    </source>
</reference>
<dbReference type="HOGENOM" id="CLU_360544_0_0_1"/>
<dbReference type="STRING" id="671987.R0JMR2"/>
<sequence>MLTYPDRQRFQQIRAQWETAHPGGERPAAMVGWRDKPAPQQLTRVEPHENGASKFRRKLSHGLAFISSPLSQRKITPGRSQARVPSLAVTEPSATDITSAASACDALIPSVREPISPGPVGDSAGDSTKQADINASPKIADAHIARKPLSRSCTTSFIPLPAKTESNTFATDIEGAVMFPSLTTISQPAIESVLSKIPTPSPPLSERRCASPRRYLQHHASYNTSQQMKHITSAHTFATSNGSPAKNPQALRSRTTPNFVKGPHASQSAGFMAPRRPGSKRPIVYQKVQGAVLQENIPVHRHVVNRYSQIQERPLKRESLAMPPTLYSRRSFCPSTSTVPSRNTSFATPQTARRPSSLYFAPQTPVTVKRIQPEGPATPKSPKHSVTKPGPILQSPFVDTLPAPKSTETDSKRPTLTRSHTELHMQRKTLGTPNGLGGVWRPSPALAVATHEVSKLPRYNSLHNFGSKLEAAPPVLLPPIQTRKSPLPDQTPRPRMDSGMPTTPRPGRVVSDATSCQSGSEETDEGASHNDTKVLAQACQIPSPCETQTESTISLAAFPSVPKMASPRIASPELGEMMGSLYETPSEPSGDMQEQEVAEDADMSVFQVKDYMPPLYWAGRFQSRYDQWRTEAMNAELKMHTDHEVSTQLSEYKLDQEKLAICYIFAQLRDLCTTDQAIDSLWEFEYKYRKDHKLLSSPSDLSPKTGLKQGDGTNALGMGGGAFGRAIRKLTPRKSSFANLVKVKGRNKSDETKQNETSEQNQEICSDNS</sequence>
<accession>R0JMR2</accession>
<feature type="region of interest" description="Disordered" evidence="1">
    <location>
        <begin position="741"/>
        <end position="769"/>
    </location>
</feature>
<organism evidence="2 3">
    <name type="scientific">Exserohilum turcicum (strain 28A)</name>
    <name type="common">Northern leaf blight fungus</name>
    <name type="synonym">Setosphaeria turcica</name>
    <dbReference type="NCBI Taxonomy" id="671987"/>
    <lineage>
        <taxon>Eukaryota</taxon>
        <taxon>Fungi</taxon>
        <taxon>Dikarya</taxon>
        <taxon>Ascomycota</taxon>
        <taxon>Pezizomycotina</taxon>
        <taxon>Dothideomycetes</taxon>
        <taxon>Pleosporomycetidae</taxon>
        <taxon>Pleosporales</taxon>
        <taxon>Pleosporineae</taxon>
        <taxon>Pleosporaceae</taxon>
        <taxon>Exserohilum</taxon>
    </lineage>
</organism>
<dbReference type="EMBL" id="KB908844">
    <property type="protein sequence ID" value="EOA82513.1"/>
    <property type="molecule type" value="Genomic_DNA"/>
</dbReference>
<keyword evidence="3" id="KW-1185">Reference proteome</keyword>
<dbReference type="Proteomes" id="UP000016935">
    <property type="component" value="Unassembled WGS sequence"/>
</dbReference>
<reference evidence="2 3" key="1">
    <citation type="journal article" date="2012" name="PLoS Pathog.">
        <title>Diverse lifestyles and strategies of plant pathogenesis encoded in the genomes of eighteen Dothideomycetes fungi.</title>
        <authorList>
            <person name="Ohm R.A."/>
            <person name="Feau N."/>
            <person name="Henrissat B."/>
            <person name="Schoch C.L."/>
            <person name="Horwitz B.A."/>
            <person name="Barry K.W."/>
            <person name="Condon B.J."/>
            <person name="Copeland A.C."/>
            <person name="Dhillon B."/>
            <person name="Glaser F."/>
            <person name="Hesse C.N."/>
            <person name="Kosti I."/>
            <person name="LaButti K."/>
            <person name="Lindquist E.A."/>
            <person name="Lucas S."/>
            <person name="Salamov A.A."/>
            <person name="Bradshaw R.E."/>
            <person name="Ciuffetti L."/>
            <person name="Hamelin R.C."/>
            <person name="Kema G.H.J."/>
            <person name="Lawrence C."/>
            <person name="Scott J.A."/>
            <person name="Spatafora J.W."/>
            <person name="Turgeon B.G."/>
            <person name="de Wit P.J.G.M."/>
            <person name="Zhong S."/>
            <person name="Goodwin S.B."/>
            <person name="Grigoriev I.V."/>
        </authorList>
    </citation>
    <scope>NUCLEOTIDE SEQUENCE [LARGE SCALE GENOMIC DNA]</scope>
    <source>
        <strain evidence="3">28A</strain>
    </source>
</reference>
<gene>
    <name evidence="2" type="ORF">SETTUDRAFT_96109</name>
</gene>
<name>R0JMR2_EXST2</name>
<dbReference type="AlphaFoldDB" id="R0JMR2"/>
<dbReference type="GeneID" id="19406212"/>
<dbReference type="RefSeq" id="XP_008029627.1">
    <property type="nucleotide sequence ID" value="XM_008031436.1"/>
</dbReference>
<evidence type="ECO:0000313" key="3">
    <source>
        <dbReference type="Proteomes" id="UP000016935"/>
    </source>
</evidence>
<feature type="compositionally biased region" description="Basic and acidic residues" evidence="1">
    <location>
        <begin position="407"/>
        <end position="420"/>
    </location>
</feature>
<feature type="compositionally biased region" description="Polar residues" evidence="1">
    <location>
        <begin position="333"/>
        <end position="353"/>
    </location>
</feature>
<feature type="region of interest" description="Disordered" evidence="1">
    <location>
        <begin position="370"/>
        <end position="420"/>
    </location>
</feature>
<feature type="region of interest" description="Disordered" evidence="1">
    <location>
        <begin position="331"/>
        <end position="353"/>
    </location>
</feature>
<dbReference type="eggNOG" id="ENOG502T4N6">
    <property type="taxonomic scope" value="Eukaryota"/>
</dbReference>